<sequence>MEMRVGGSETRGYTGVVFLIEDKMGRRVRVATRMEANWEIPALRVFDANTCSWLVMIQKRIKTAKPISAFTLRRECALSRVSSVSSFSHNHFSVLRCWKPSDVTSHISFLICREVLVFLQVSSASKVHRHENNRSCDDALFKISNLTVEGSGGFGQA</sequence>
<name>A0A1V4JFJ6_PATFA</name>
<dbReference type="Proteomes" id="UP000190648">
    <property type="component" value="Unassembled WGS sequence"/>
</dbReference>
<evidence type="ECO:0000313" key="2">
    <source>
        <dbReference type="Proteomes" id="UP000190648"/>
    </source>
</evidence>
<accession>A0A1V4JFJ6</accession>
<reference evidence="1 2" key="1">
    <citation type="submission" date="2016-02" db="EMBL/GenBank/DDBJ databases">
        <title>Band-tailed pigeon sequencing and assembly.</title>
        <authorList>
            <person name="Soares A.E."/>
            <person name="Novak B.J."/>
            <person name="Rice E.S."/>
            <person name="O'Connell B."/>
            <person name="Chang D."/>
            <person name="Weber S."/>
            <person name="Shapiro B."/>
        </authorList>
    </citation>
    <scope>NUCLEOTIDE SEQUENCE [LARGE SCALE GENOMIC DNA]</scope>
    <source>
        <strain evidence="1">BTP2013</strain>
        <tissue evidence="1">Blood</tissue>
    </source>
</reference>
<organism evidence="1 2">
    <name type="scientific">Patagioenas fasciata monilis</name>
    <dbReference type="NCBI Taxonomy" id="372326"/>
    <lineage>
        <taxon>Eukaryota</taxon>
        <taxon>Metazoa</taxon>
        <taxon>Chordata</taxon>
        <taxon>Craniata</taxon>
        <taxon>Vertebrata</taxon>
        <taxon>Euteleostomi</taxon>
        <taxon>Archelosauria</taxon>
        <taxon>Archosauria</taxon>
        <taxon>Dinosauria</taxon>
        <taxon>Saurischia</taxon>
        <taxon>Theropoda</taxon>
        <taxon>Coelurosauria</taxon>
        <taxon>Aves</taxon>
        <taxon>Neognathae</taxon>
        <taxon>Neoaves</taxon>
        <taxon>Columbimorphae</taxon>
        <taxon>Columbiformes</taxon>
        <taxon>Columbidae</taxon>
        <taxon>Patagioenas</taxon>
    </lineage>
</organism>
<evidence type="ECO:0000313" key="1">
    <source>
        <dbReference type="EMBL" id="OPJ70844.1"/>
    </source>
</evidence>
<dbReference type="AlphaFoldDB" id="A0A1V4JFJ6"/>
<proteinExistence type="predicted"/>
<dbReference type="EMBL" id="LSYS01007721">
    <property type="protein sequence ID" value="OPJ70844.1"/>
    <property type="molecule type" value="Genomic_DNA"/>
</dbReference>
<protein>
    <submittedName>
        <fullName evidence="1">Uncharacterized protein</fullName>
    </submittedName>
</protein>
<comment type="caution">
    <text evidence="1">The sequence shown here is derived from an EMBL/GenBank/DDBJ whole genome shotgun (WGS) entry which is preliminary data.</text>
</comment>
<gene>
    <name evidence="1" type="ORF">AV530_017199</name>
</gene>
<keyword evidence="2" id="KW-1185">Reference proteome</keyword>